<keyword evidence="1" id="KW-0732">Signal</keyword>
<dbReference type="RefSeq" id="WP_165910909.1">
    <property type="nucleotide sequence ID" value="NZ_JBHLWF010000029.1"/>
</dbReference>
<feature type="chain" id="PRO_5020319662" evidence="1">
    <location>
        <begin position="23"/>
        <end position="561"/>
    </location>
</feature>
<evidence type="ECO:0000313" key="3">
    <source>
        <dbReference type="EMBL" id="TCS93699.1"/>
    </source>
</evidence>
<feature type="signal peptide" evidence="1">
    <location>
        <begin position="1"/>
        <end position="22"/>
    </location>
</feature>
<keyword evidence="4" id="KW-1185">Reference proteome</keyword>
<comment type="caution">
    <text evidence="3">The sequence shown here is derived from an EMBL/GenBank/DDBJ whole genome shotgun (WGS) entry which is preliminary data.</text>
</comment>
<proteinExistence type="predicted"/>
<dbReference type="InterPro" id="IPR001466">
    <property type="entry name" value="Beta-lactam-related"/>
</dbReference>
<protein>
    <submittedName>
        <fullName evidence="3">CubicO group peptidase (Beta-lactamase class C family)</fullName>
    </submittedName>
</protein>
<organism evidence="3 4">
    <name type="scientific">Pseudofulvimonas gallinarii</name>
    <dbReference type="NCBI Taxonomy" id="634155"/>
    <lineage>
        <taxon>Bacteria</taxon>
        <taxon>Pseudomonadati</taxon>
        <taxon>Pseudomonadota</taxon>
        <taxon>Gammaproteobacteria</taxon>
        <taxon>Lysobacterales</taxon>
        <taxon>Rhodanobacteraceae</taxon>
        <taxon>Pseudofulvimonas</taxon>
    </lineage>
</organism>
<gene>
    <name evidence="3" type="ORF">EDC25_12620</name>
</gene>
<name>A0A4R3L2K9_9GAMM</name>
<dbReference type="PANTHER" id="PTHR46825:SF9">
    <property type="entry name" value="BETA-LACTAMASE-RELATED DOMAIN-CONTAINING PROTEIN"/>
    <property type="match status" value="1"/>
</dbReference>
<dbReference type="InterPro" id="IPR050491">
    <property type="entry name" value="AmpC-like"/>
</dbReference>
<dbReference type="Gene3D" id="3.40.710.10">
    <property type="entry name" value="DD-peptidase/beta-lactamase superfamily"/>
    <property type="match status" value="1"/>
</dbReference>
<feature type="domain" description="Beta-lactamase-related" evidence="2">
    <location>
        <begin position="45"/>
        <end position="349"/>
    </location>
</feature>
<evidence type="ECO:0000256" key="1">
    <source>
        <dbReference type="SAM" id="SignalP"/>
    </source>
</evidence>
<dbReference type="SUPFAM" id="SSF56601">
    <property type="entry name" value="beta-lactamase/transpeptidase-like"/>
    <property type="match status" value="1"/>
</dbReference>
<evidence type="ECO:0000259" key="2">
    <source>
        <dbReference type="Pfam" id="PF00144"/>
    </source>
</evidence>
<dbReference type="PANTHER" id="PTHR46825">
    <property type="entry name" value="D-ALANYL-D-ALANINE-CARBOXYPEPTIDASE/ENDOPEPTIDASE AMPH"/>
    <property type="match status" value="1"/>
</dbReference>
<dbReference type="AlphaFoldDB" id="A0A4R3L2K9"/>
<dbReference type="Pfam" id="PF00144">
    <property type="entry name" value="Beta-lactamase"/>
    <property type="match status" value="1"/>
</dbReference>
<dbReference type="Proteomes" id="UP000294599">
    <property type="component" value="Unassembled WGS sequence"/>
</dbReference>
<dbReference type="InterPro" id="IPR012338">
    <property type="entry name" value="Beta-lactam/transpept-like"/>
</dbReference>
<sequence>MRRTFHFLPTLPALLLATAVSADTPPSPRTVAAEATRLLEQHVPADGPGMAVLVARGDEILYRGARGKASIELGVPLSPDHVFRIGSVTKQFAAAGLLKLVDEGKVALDDPLSRFLPDYPNGDAITVAQLLNHTSGIQSYTSIPSYMDQDIRRDVDTDALIAVFKDKPAPFAPGSDWDYNNSGYVLVGAVIEKASGKGWSAYLDEVLFKPLSLDHTRDGAGLAIVAGHASGYSTGSDGFSRATPISMTQPHAAGALLSTVDDLWRWNRALHGGKVLSADSYMRMTTPEGKAAENGRNYGYGIFRTTVRNRTAFEHGGGINGFLSDLFYLPDSGVSVAVLRNADGEGGATVGLIARKLAAVAIGDPYPEQVAVAMAPAELKALEGVYRKDADNARVLRMRDGALTSQRSGGPVFTLVPLGNDRFGFGDGSLSLLEIDRDASGAPTGLRLISGGEGEGELWTRSQEALPDAPVTVELPREALDRVVGQYEAEGISWRVFFDDAGMLRVQVPGQPAFALLPMSPTLFRIAEVDARFEFGPETGDVQTCRLEQGAVRIEARRKPD</sequence>
<reference evidence="3 4" key="1">
    <citation type="submission" date="2019-03" db="EMBL/GenBank/DDBJ databases">
        <title>Genomic Encyclopedia of Type Strains, Phase IV (KMG-IV): sequencing the most valuable type-strain genomes for metagenomic binning, comparative biology and taxonomic classification.</title>
        <authorList>
            <person name="Goeker M."/>
        </authorList>
    </citation>
    <scope>NUCLEOTIDE SEQUENCE [LARGE SCALE GENOMIC DNA]</scope>
    <source>
        <strain evidence="3 4">DSM 21944</strain>
    </source>
</reference>
<dbReference type="EMBL" id="SMAF01000026">
    <property type="protein sequence ID" value="TCS93699.1"/>
    <property type="molecule type" value="Genomic_DNA"/>
</dbReference>
<evidence type="ECO:0000313" key="4">
    <source>
        <dbReference type="Proteomes" id="UP000294599"/>
    </source>
</evidence>
<accession>A0A4R3L2K9</accession>